<reference evidence="2" key="1">
    <citation type="submission" date="2014-09" db="EMBL/GenBank/DDBJ databases">
        <authorList>
            <person name="Magalhaes I.L.F."/>
            <person name="Oliveira U."/>
            <person name="Santos F.R."/>
            <person name="Vidigal T.H.D.A."/>
            <person name="Brescovit A.D."/>
            <person name="Santos A.J."/>
        </authorList>
    </citation>
    <scope>NUCLEOTIDE SEQUENCE</scope>
    <source>
        <tissue evidence="2">Shoot tissue taken approximately 20 cm above the soil surface</tissue>
    </source>
</reference>
<dbReference type="AlphaFoldDB" id="A0A0A8ZDD1"/>
<dbReference type="EMBL" id="GBRH01260481">
    <property type="protein sequence ID" value="JAD37414.1"/>
    <property type="molecule type" value="Transcribed_RNA"/>
</dbReference>
<feature type="compositionally biased region" description="Basic residues" evidence="1">
    <location>
        <begin position="16"/>
        <end position="28"/>
    </location>
</feature>
<feature type="region of interest" description="Disordered" evidence="1">
    <location>
        <begin position="1"/>
        <end position="28"/>
    </location>
</feature>
<name>A0A0A8ZDD1_ARUDO</name>
<accession>A0A0A8ZDD1</accession>
<reference evidence="2" key="2">
    <citation type="journal article" date="2015" name="Data Brief">
        <title>Shoot transcriptome of the giant reed, Arundo donax.</title>
        <authorList>
            <person name="Barrero R.A."/>
            <person name="Guerrero F.D."/>
            <person name="Moolhuijzen P."/>
            <person name="Goolsby J.A."/>
            <person name="Tidwell J."/>
            <person name="Bellgard S.E."/>
            <person name="Bellgard M.I."/>
        </authorList>
    </citation>
    <scope>NUCLEOTIDE SEQUENCE</scope>
    <source>
        <tissue evidence="2">Shoot tissue taken approximately 20 cm above the soil surface</tissue>
    </source>
</reference>
<sequence length="28" mass="3251">MRRLKETALRRGISSSRRRAGTGPPRRQ</sequence>
<evidence type="ECO:0000256" key="1">
    <source>
        <dbReference type="SAM" id="MobiDB-lite"/>
    </source>
</evidence>
<proteinExistence type="predicted"/>
<evidence type="ECO:0000313" key="2">
    <source>
        <dbReference type="EMBL" id="JAD37414.1"/>
    </source>
</evidence>
<organism evidence="2">
    <name type="scientific">Arundo donax</name>
    <name type="common">Giant reed</name>
    <name type="synonym">Donax arundinaceus</name>
    <dbReference type="NCBI Taxonomy" id="35708"/>
    <lineage>
        <taxon>Eukaryota</taxon>
        <taxon>Viridiplantae</taxon>
        <taxon>Streptophyta</taxon>
        <taxon>Embryophyta</taxon>
        <taxon>Tracheophyta</taxon>
        <taxon>Spermatophyta</taxon>
        <taxon>Magnoliopsida</taxon>
        <taxon>Liliopsida</taxon>
        <taxon>Poales</taxon>
        <taxon>Poaceae</taxon>
        <taxon>PACMAD clade</taxon>
        <taxon>Arundinoideae</taxon>
        <taxon>Arundineae</taxon>
        <taxon>Arundo</taxon>
    </lineage>
</organism>
<protein>
    <submittedName>
        <fullName evidence="2">Uncharacterized protein</fullName>
    </submittedName>
</protein>